<evidence type="ECO:0000259" key="3">
    <source>
        <dbReference type="Pfam" id="PF06276"/>
    </source>
</evidence>
<dbReference type="PANTHER" id="PTHR34384">
    <property type="entry name" value="L-2,3-DIAMINOPROPANOATE--CITRATE LIGASE"/>
    <property type="match status" value="1"/>
</dbReference>
<dbReference type="EMBL" id="CP014476">
    <property type="protein sequence ID" value="AMK79352.1"/>
    <property type="molecule type" value="Genomic_DNA"/>
</dbReference>
<feature type="domain" description="Aerobactin siderophore biosynthesis IucA/IucC-like C-terminal" evidence="3">
    <location>
        <begin position="428"/>
        <end position="589"/>
    </location>
</feature>
<dbReference type="RefSeq" id="WP_052142212.1">
    <property type="nucleotide sequence ID" value="NZ_CP014476.1"/>
</dbReference>
<evidence type="ECO:0000313" key="4">
    <source>
        <dbReference type="EMBL" id="AMK79352.1"/>
    </source>
</evidence>
<dbReference type="Gene3D" id="2.30.30.1240">
    <property type="entry name" value="AscD, thumb domain, four stranded beta-sheet"/>
    <property type="match status" value="1"/>
</dbReference>
<dbReference type="GO" id="GO:0019290">
    <property type="term" value="P:siderophore biosynthetic process"/>
    <property type="evidence" value="ECO:0007669"/>
    <property type="project" value="InterPro"/>
</dbReference>
<reference evidence="4 5" key="1">
    <citation type="journal article" date="2015" name="Environ. Microbiol.">
        <title>Methane oxidation coupled to nitrate reduction under hypoxia by the Gammaproteobacterium Methylomonas denitrificans, sp. nov. type strain FJG1.</title>
        <authorList>
            <person name="Kits K.D."/>
            <person name="Klotz M.G."/>
            <person name="Stein L.Y."/>
        </authorList>
    </citation>
    <scope>NUCLEOTIDE SEQUENCE [LARGE SCALE GENOMIC DNA]</scope>
    <source>
        <strain evidence="4 5">FJG1</strain>
    </source>
</reference>
<organism evidence="4 5">
    <name type="scientific">Methylomonas denitrificans</name>
    <dbReference type="NCBI Taxonomy" id="1538553"/>
    <lineage>
        <taxon>Bacteria</taxon>
        <taxon>Pseudomonadati</taxon>
        <taxon>Pseudomonadota</taxon>
        <taxon>Gammaproteobacteria</taxon>
        <taxon>Methylococcales</taxon>
        <taxon>Methylococcaceae</taxon>
        <taxon>Methylomonas</taxon>
    </lineage>
</organism>
<proteinExistence type="inferred from homology"/>
<dbReference type="STRING" id="1538553.JT25_023175"/>
<dbReference type="KEGG" id="mdn:JT25_023175"/>
<accession>A0A140E7H8</accession>
<dbReference type="InterPro" id="IPR043032">
    <property type="entry name" value="PvsD/AcsD-like_thumb_helix"/>
</dbReference>
<name>A0A140E7H8_9GAMM</name>
<comment type="similarity">
    <text evidence="1">Belongs to the IucA/IucC family.</text>
</comment>
<dbReference type="Pfam" id="PF04183">
    <property type="entry name" value="IucA_IucC"/>
    <property type="match status" value="1"/>
</dbReference>
<dbReference type="Gene3D" id="1.10.150.640">
    <property type="entry name" value="AcsD, thumb domain, helical bundle"/>
    <property type="match status" value="1"/>
</dbReference>
<dbReference type="Proteomes" id="UP000030512">
    <property type="component" value="Chromosome"/>
</dbReference>
<feature type="domain" description="Aerobactin siderophore biosynthesis IucA/IucC N-terminal" evidence="2">
    <location>
        <begin position="166"/>
        <end position="398"/>
    </location>
</feature>
<keyword evidence="5" id="KW-1185">Reference proteome</keyword>
<dbReference type="InterPro" id="IPR022770">
    <property type="entry name" value="IucA/IucC-like_C"/>
</dbReference>
<dbReference type="Gene3D" id="1.10.510.40">
    <property type="match status" value="1"/>
</dbReference>
<dbReference type="InterPro" id="IPR007310">
    <property type="entry name" value="Aerobactin_biosyn_IucA/IucC_N"/>
</dbReference>
<dbReference type="AlphaFoldDB" id="A0A140E7H8"/>
<dbReference type="OrthoDB" id="495728at2"/>
<gene>
    <name evidence="4" type="ORF">JT25_023175</name>
</gene>
<dbReference type="Gene3D" id="6.10.250.3370">
    <property type="match status" value="1"/>
</dbReference>
<evidence type="ECO:0000256" key="1">
    <source>
        <dbReference type="ARBA" id="ARBA00007832"/>
    </source>
</evidence>
<dbReference type="InterPro" id="IPR037455">
    <property type="entry name" value="LucA/IucC-like"/>
</dbReference>
<dbReference type="PANTHER" id="PTHR34384:SF5">
    <property type="entry name" value="L-2,3-DIAMINOPROPANOATE--CITRATE LIGASE"/>
    <property type="match status" value="1"/>
</dbReference>
<protein>
    <submittedName>
        <fullName evidence="4">Iron transporter</fullName>
    </submittedName>
</protein>
<evidence type="ECO:0000259" key="2">
    <source>
        <dbReference type="Pfam" id="PF04183"/>
    </source>
</evidence>
<dbReference type="GO" id="GO:0016881">
    <property type="term" value="F:acid-amino acid ligase activity"/>
    <property type="evidence" value="ECO:0007669"/>
    <property type="project" value="UniProtKB-ARBA"/>
</dbReference>
<dbReference type="Pfam" id="PF06276">
    <property type="entry name" value="FhuF"/>
    <property type="match status" value="1"/>
</dbReference>
<evidence type="ECO:0000313" key="5">
    <source>
        <dbReference type="Proteomes" id="UP000030512"/>
    </source>
</evidence>
<sequence length="609" mass="67457">MRHQALQTFYQSCSAEDQAGQRSLETLLNCYCREVAGAAGQIGIGPLFGQGDWPMALRAALGQGGGKAMHILLPHSGERLLVAVDQASATGNYRYRSPFYHKSPGRPWAPLDWRILATLLLRDLANQNDVPFNEELLEQIRDSVAVTGAILAAPQPAVPPKTLAAYLDSEQSLAYGHPFHPAPKSRQGFSAADLQSYAPELRARFPLHYFAVRREHWLQQSLLPESADALLAAQAPTGLKADDDFALLPTHPWQARYLLSRPAVQAALEQDRLRDLGPQGPTYFATSSIRTLFHPDNPYFYKCSLHVRITNCVRKNAIYELDGALQVTHIMRTIGPRLATQFPGLRILEEPAYASVRLGNDETPAEREAAEGFGLILRQGLDPADTAGATPLLAGSLFGNHTRGQARLADIIGSLARRQAAPWDAIAEDWFSAYVEQLLPPVLHCFFDYGIVFEPHLQNVLVGLTHDWPSHVWLRDFEGVKLVAGRFNAVPLDAVDARVRQALFYSEDQGWNRIAYCLLVNNFCEAVAQLSALHPSLEPRLWRIVGHQLRCYLAQHGNPNAARRVNALLAGAPFPAKANLINRFYKRPDRESTYIPLPSPLAHLDLGDA</sequence>
<dbReference type="InterPro" id="IPR043033">
    <property type="entry name" value="PvsD/AcsD-like_thumb_beta"/>
</dbReference>